<protein>
    <submittedName>
        <fullName evidence="5">Uncharacterized protein</fullName>
    </submittedName>
</protein>
<keyword evidence="6" id="KW-1185">Reference proteome</keyword>
<dbReference type="OrthoDB" id="3367at2759"/>
<organism evidence="5 6">
    <name type="scientific">Hirundo rustica rustica</name>
    <dbReference type="NCBI Taxonomy" id="333673"/>
    <lineage>
        <taxon>Eukaryota</taxon>
        <taxon>Metazoa</taxon>
        <taxon>Chordata</taxon>
        <taxon>Craniata</taxon>
        <taxon>Vertebrata</taxon>
        <taxon>Euteleostomi</taxon>
        <taxon>Archelosauria</taxon>
        <taxon>Archosauria</taxon>
        <taxon>Dinosauria</taxon>
        <taxon>Saurischia</taxon>
        <taxon>Theropoda</taxon>
        <taxon>Coelurosauria</taxon>
        <taxon>Aves</taxon>
        <taxon>Neognathae</taxon>
        <taxon>Neoaves</taxon>
        <taxon>Telluraves</taxon>
        <taxon>Australaves</taxon>
        <taxon>Passeriformes</taxon>
        <taxon>Sylvioidea</taxon>
        <taxon>Hirundinidae</taxon>
        <taxon>Hirundo</taxon>
    </lineage>
</organism>
<gene>
    <name evidence="5" type="ORF">DUI87_24933</name>
</gene>
<dbReference type="AlphaFoldDB" id="A0A3M0JD24"/>
<keyword evidence="2" id="KW-0677">Repeat</keyword>
<dbReference type="InterPro" id="IPR036322">
    <property type="entry name" value="WD40_repeat_dom_sf"/>
</dbReference>
<feature type="compositionally biased region" description="Basic residues" evidence="4">
    <location>
        <begin position="594"/>
        <end position="607"/>
    </location>
</feature>
<feature type="compositionally biased region" description="Polar residues" evidence="4">
    <location>
        <begin position="555"/>
        <end position="571"/>
    </location>
</feature>
<dbReference type="EMBL" id="QRBI01000152">
    <property type="protein sequence ID" value="RMB98714.1"/>
    <property type="molecule type" value="Genomic_DNA"/>
</dbReference>
<feature type="repeat" description="WD" evidence="3">
    <location>
        <begin position="376"/>
        <end position="408"/>
    </location>
</feature>
<evidence type="ECO:0000313" key="5">
    <source>
        <dbReference type="EMBL" id="RMB98714.1"/>
    </source>
</evidence>
<dbReference type="InterPro" id="IPR051362">
    <property type="entry name" value="WD_repeat_creC_regulators"/>
</dbReference>
<feature type="compositionally biased region" description="Low complexity" evidence="4">
    <location>
        <begin position="535"/>
        <end position="544"/>
    </location>
</feature>
<evidence type="ECO:0000256" key="3">
    <source>
        <dbReference type="PROSITE-ProRule" id="PRU00221"/>
    </source>
</evidence>
<proteinExistence type="predicted"/>
<sequence>MNEIKTQFTTREGLYKLLSHSEYSRPNRVPFNSQGSNPVRVSFVNVNDQSGNGDRLCFNVGRELYFYIYKGVRKFRLNSKCFVSAMSGNLDPSSKAVGEVRSSIQDGGVEMVYLYSNPNGLVERLHFQLSLETFQSKKGVQYLCVGRNRLLAQAADLSKPIDKRIYKGTQPTCHDFNHLTATAESVSLLVGFSAGQVQLIDPIKKETSKLFNEEALYICTLTFCVAQLFFLLTINVSNTILECACKELLVYKLQPNGATVNVRLIDKSRVTCVKWVPGSESLFLVAHSSGNMYLYNVEHTCGTTAPHYQLLKQGESFAVHTCKSKSTRNPLLKWTVGEGALNEFAFSPDGKFLACVSQDGFLRVFNFDSVELHGTMKSYFGGLLCVCWSPDGKYIVTGGEDDLVTVWSFVDCRVIARGHGHKSWVSVVAFDPYTTSVEESDPMEFSGSDEDFQDLHFGRDRANSTQSRLSKRNSTDSRPVSVTYRFGSVGQDTQLCLWDLTEDILFPHQPLSRARTHTNVMNATSPPAGSGGTNPGSNGNSITTPGNSVPPPLPRSNSLPHSAVSNAGSKSSVMDGAIASGVSKFATLSLHDRKERHHEKDHKRNHSMGHISSKSSDKLNLVTKTKTDPAKTLGTPLCPRMEDVPLLEPLICKKIAHERLTVLIFLEDCIVTACQEGFICTWARPGKVLEKYKTSREGTGISNIWRTTAATHIRVGRLGVAGLTPRRKAVMCSAPDICHNAKEVPSRNFVLHKSMDDTVYSCAAVAYIPNIAQWDALPDLTFKIKF</sequence>
<dbReference type="Gene3D" id="2.130.10.10">
    <property type="entry name" value="YVTN repeat-like/Quinoprotein amine dehydrogenase"/>
    <property type="match status" value="2"/>
</dbReference>
<dbReference type="SMART" id="SM00320">
    <property type="entry name" value="WD40"/>
    <property type="match status" value="4"/>
</dbReference>
<name>A0A3M0JD24_HIRRU</name>
<dbReference type="InterPro" id="IPR001680">
    <property type="entry name" value="WD40_rpt"/>
</dbReference>
<evidence type="ECO:0000313" key="6">
    <source>
        <dbReference type="Proteomes" id="UP000269221"/>
    </source>
</evidence>
<comment type="caution">
    <text evidence="5">The sequence shown here is derived from an EMBL/GenBank/DDBJ whole genome shotgun (WGS) entry which is preliminary data.</text>
</comment>
<dbReference type="Pfam" id="PF00400">
    <property type="entry name" value="WD40"/>
    <property type="match status" value="2"/>
</dbReference>
<dbReference type="Proteomes" id="UP000269221">
    <property type="component" value="Unassembled WGS sequence"/>
</dbReference>
<dbReference type="STRING" id="333673.A0A3M0JD24"/>
<dbReference type="PANTHER" id="PTHR14107">
    <property type="entry name" value="WD REPEAT PROTEIN"/>
    <property type="match status" value="1"/>
</dbReference>
<dbReference type="PROSITE" id="PS50082">
    <property type="entry name" value="WD_REPEATS_2"/>
    <property type="match status" value="1"/>
</dbReference>
<feature type="region of interest" description="Disordered" evidence="4">
    <location>
        <begin position="520"/>
        <end position="571"/>
    </location>
</feature>
<reference evidence="5 6" key="1">
    <citation type="submission" date="2018-07" db="EMBL/GenBank/DDBJ databases">
        <title>A high quality draft genome assembly of the barn swallow (H. rustica rustica).</title>
        <authorList>
            <person name="Formenti G."/>
            <person name="Chiara M."/>
            <person name="Poveda L."/>
            <person name="Francoijs K.-J."/>
            <person name="Bonisoli-Alquati A."/>
            <person name="Canova L."/>
            <person name="Gianfranceschi L."/>
            <person name="Horner D.S."/>
            <person name="Saino N."/>
        </authorList>
    </citation>
    <scope>NUCLEOTIDE SEQUENCE [LARGE SCALE GENOMIC DNA]</scope>
    <source>
        <strain evidence="5">Chelidonia</strain>
        <tissue evidence="5">Blood</tissue>
    </source>
</reference>
<dbReference type="InterPro" id="IPR015943">
    <property type="entry name" value="WD40/YVTN_repeat-like_dom_sf"/>
</dbReference>
<evidence type="ECO:0000256" key="2">
    <source>
        <dbReference type="ARBA" id="ARBA00022737"/>
    </source>
</evidence>
<evidence type="ECO:0000256" key="1">
    <source>
        <dbReference type="ARBA" id="ARBA00022574"/>
    </source>
</evidence>
<dbReference type="PROSITE" id="PS50294">
    <property type="entry name" value="WD_REPEATS_REGION"/>
    <property type="match status" value="1"/>
</dbReference>
<keyword evidence="1 3" id="KW-0853">WD repeat</keyword>
<feature type="region of interest" description="Disordered" evidence="4">
    <location>
        <begin position="593"/>
        <end position="613"/>
    </location>
</feature>
<dbReference type="PANTHER" id="PTHR14107:SF5">
    <property type="entry name" value="WD REPEAT-CONTAINING PROTEIN 20"/>
    <property type="match status" value="1"/>
</dbReference>
<accession>A0A3M0JD24</accession>
<evidence type="ECO:0000256" key="4">
    <source>
        <dbReference type="SAM" id="MobiDB-lite"/>
    </source>
</evidence>
<dbReference type="SUPFAM" id="SSF50978">
    <property type="entry name" value="WD40 repeat-like"/>
    <property type="match status" value="1"/>
</dbReference>